<dbReference type="EMBL" id="MHHY01000007">
    <property type="protein sequence ID" value="OGY40526.1"/>
    <property type="molecule type" value="Genomic_DNA"/>
</dbReference>
<dbReference type="AlphaFoldDB" id="A0A1G1XLG9"/>
<sequence>MAGRCTGCGGTGEKDAGHNGRVPCANCSGTGDGDVEKMKCDSCHGCGLVNGGSVFAVNWIKCPTCGGLGVKRDHEDKSEWVKDMVRNHRKSRT</sequence>
<reference evidence="1 2" key="1">
    <citation type="journal article" date="2016" name="Nat. Commun.">
        <title>Thousands of microbial genomes shed light on interconnected biogeochemical processes in an aquifer system.</title>
        <authorList>
            <person name="Anantharaman K."/>
            <person name="Brown C.T."/>
            <person name="Hug L.A."/>
            <person name="Sharon I."/>
            <person name="Castelle C.J."/>
            <person name="Probst A.J."/>
            <person name="Thomas B.C."/>
            <person name="Singh A."/>
            <person name="Wilkins M.J."/>
            <person name="Karaoz U."/>
            <person name="Brodie E.L."/>
            <person name="Williams K.H."/>
            <person name="Hubbard S.S."/>
            <person name="Banfield J.F."/>
        </authorList>
    </citation>
    <scope>NUCLEOTIDE SEQUENCE [LARGE SCALE GENOMIC DNA]</scope>
</reference>
<dbReference type="InterPro" id="IPR036410">
    <property type="entry name" value="HSP_DnaJ_Cys-rich_dom_sf"/>
</dbReference>
<protein>
    <recommendedName>
        <fullName evidence="3">CR-type domain-containing protein</fullName>
    </recommendedName>
</protein>
<dbReference type="Proteomes" id="UP000178570">
    <property type="component" value="Unassembled WGS sequence"/>
</dbReference>
<proteinExistence type="predicted"/>
<dbReference type="SUPFAM" id="SSF57938">
    <property type="entry name" value="DnaJ/Hsp40 cysteine-rich domain"/>
    <property type="match status" value="1"/>
</dbReference>
<evidence type="ECO:0000313" key="2">
    <source>
        <dbReference type="Proteomes" id="UP000178570"/>
    </source>
</evidence>
<accession>A0A1G1XLG9</accession>
<evidence type="ECO:0008006" key="3">
    <source>
        <dbReference type="Google" id="ProtNLM"/>
    </source>
</evidence>
<name>A0A1G1XLG9_9BACT</name>
<organism evidence="1 2">
    <name type="scientific">Candidatus Brennerbacteria bacterium RIFOXYD1_FULL_41_16</name>
    <dbReference type="NCBI Taxonomy" id="1797529"/>
    <lineage>
        <taxon>Bacteria</taxon>
        <taxon>Candidatus Brenneribacteriota</taxon>
    </lineage>
</organism>
<comment type="caution">
    <text evidence="1">The sequence shown here is derived from an EMBL/GenBank/DDBJ whole genome shotgun (WGS) entry which is preliminary data.</text>
</comment>
<gene>
    <name evidence="1" type="ORF">A2570_02170</name>
</gene>
<evidence type="ECO:0000313" key="1">
    <source>
        <dbReference type="EMBL" id="OGY40526.1"/>
    </source>
</evidence>
<dbReference type="STRING" id="1797529.A2570_02170"/>
<dbReference type="Gene3D" id="2.10.230.10">
    <property type="entry name" value="Heat shock protein DnaJ, cysteine-rich domain"/>
    <property type="match status" value="1"/>
</dbReference>